<keyword evidence="4 8" id="KW-0012">Acyltransferase</keyword>
<dbReference type="EMBL" id="JACHVX010000001">
    <property type="protein sequence ID" value="MBB2921789.1"/>
    <property type="molecule type" value="Genomic_DNA"/>
</dbReference>
<accession>A0A7W4YA78</accession>
<evidence type="ECO:0000256" key="5">
    <source>
        <dbReference type="ARBA" id="ARBA00030755"/>
    </source>
</evidence>
<dbReference type="PANTHER" id="PTHR18919">
    <property type="entry name" value="ACETYL-COA C-ACYLTRANSFERASE"/>
    <property type="match status" value="1"/>
</dbReference>
<evidence type="ECO:0000256" key="2">
    <source>
        <dbReference type="ARBA" id="ARBA00012705"/>
    </source>
</evidence>
<evidence type="ECO:0000259" key="9">
    <source>
        <dbReference type="Pfam" id="PF00108"/>
    </source>
</evidence>
<dbReference type="Gene3D" id="3.40.47.10">
    <property type="match status" value="2"/>
</dbReference>
<dbReference type="InterPro" id="IPR002155">
    <property type="entry name" value="Thiolase"/>
</dbReference>
<dbReference type="NCBIfam" id="TIGR01930">
    <property type="entry name" value="AcCoA-C-Actrans"/>
    <property type="match status" value="1"/>
</dbReference>
<dbReference type="SUPFAM" id="SSF53901">
    <property type="entry name" value="Thiolase-like"/>
    <property type="match status" value="2"/>
</dbReference>
<dbReference type="AlphaFoldDB" id="A0A7W4YA78"/>
<feature type="active site" description="Proton acceptor" evidence="7">
    <location>
        <position position="381"/>
    </location>
</feature>
<dbReference type="Proteomes" id="UP000518206">
    <property type="component" value="Unassembled WGS sequence"/>
</dbReference>
<comment type="similarity">
    <text evidence="1 8">Belongs to the thiolase-like superfamily. Thiolase family.</text>
</comment>
<dbReference type="PANTHER" id="PTHR18919:SF107">
    <property type="entry name" value="ACETYL-COA ACETYLTRANSFERASE, CYTOSOLIC"/>
    <property type="match status" value="1"/>
</dbReference>
<comment type="caution">
    <text evidence="11">The sequence shown here is derived from an EMBL/GenBank/DDBJ whole genome shotgun (WGS) entry which is preliminary data.</text>
</comment>
<dbReference type="RefSeq" id="WP_183294745.1">
    <property type="nucleotide sequence ID" value="NZ_JACHVX010000001.1"/>
</dbReference>
<dbReference type="InterPro" id="IPR016039">
    <property type="entry name" value="Thiolase-like"/>
</dbReference>
<dbReference type="InterPro" id="IPR020613">
    <property type="entry name" value="Thiolase_CS"/>
</dbReference>
<dbReference type="PIRSF" id="PIRSF000429">
    <property type="entry name" value="Ac-CoA_Ac_transf"/>
    <property type="match status" value="1"/>
</dbReference>
<protein>
    <recommendedName>
        <fullName evidence="6">Probable acetyl-CoA acetyltransferase</fullName>
        <ecNumber evidence="2">2.3.1.9</ecNumber>
    </recommendedName>
    <alternativeName>
        <fullName evidence="5">Acetoacetyl-CoA thiolase</fullName>
    </alternativeName>
</protein>
<evidence type="ECO:0000256" key="8">
    <source>
        <dbReference type="RuleBase" id="RU003557"/>
    </source>
</evidence>
<keyword evidence="3 8" id="KW-0808">Transferase</keyword>
<evidence type="ECO:0000313" key="11">
    <source>
        <dbReference type="EMBL" id="MBB2921789.1"/>
    </source>
</evidence>
<dbReference type="EC" id="2.3.1.9" evidence="2"/>
<dbReference type="PROSITE" id="PS00098">
    <property type="entry name" value="THIOLASE_1"/>
    <property type="match status" value="1"/>
</dbReference>
<evidence type="ECO:0000256" key="3">
    <source>
        <dbReference type="ARBA" id="ARBA00022679"/>
    </source>
</evidence>
<name>A0A7W4YA78_9CELL</name>
<evidence type="ECO:0000256" key="7">
    <source>
        <dbReference type="PIRSR" id="PIRSR000429-1"/>
    </source>
</evidence>
<dbReference type="Pfam" id="PF02803">
    <property type="entry name" value="Thiolase_C"/>
    <property type="match status" value="1"/>
</dbReference>
<feature type="active site" description="Proton acceptor" evidence="7">
    <location>
        <position position="351"/>
    </location>
</feature>
<dbReference type="Pfam" id="PF00108">
    <property type="entry name" value="Thiolase_N"/>
    <property type="match status" value="1"/>
</dbReference>
<dbReference type="GO" id="GO:0003985">
    <property type="term" value="F:acetyl-CoA C-acetyltransferase activity"/>
    <property type="evidence" value="ECO:0007669"/>
    <property type="project" value="UniProtKB-EC"/>
</dbReference>
<evidence type="ECO:0000256" key="1">
    <source>
        <dbReference type="ARBA" id="ARBA00010982"/>
    </source>
</evidence>
<organism evidence="11 12">
    <name type="scientific">Cellulomonas cellasea</name>
    <dbReference type="NCBI Taxonomy" id="43670"/>
    <lineage>
        <taxon>Bacteria</taxon>
        <taxon>Bacillati</taxon>
        <taxon>Actinomycetota</taxon>
        <taxon>Actinomycetes</taxon>
        <taxon>Micrococcales</taxon>
        <taxon>Cellulomonadaceae</taxon>
        <taxon>Cellulomonas</taxon>
    </lineage>
</organism>
<proteinExistence type="inferred from homology"/>
<feature type="domain" description="Thiolase N-terminal" evidence="9">
    <location>
        <begin position="6"/>
        <end position="265"/>
    </location>
</feature>
<reference evidence="11 12" key="1">
    <citation type="submission" date="2020-08" db="EMBL/GenBank/DDBJ databases">
        <title>The Agave Microbiome: Exploring the role of microbial communities in plant adaptations to desert environments.</title>
        <authorList>
            <person name="Partida-Martinez L.P."/>
        </authorList>
    </citation>
    <scope>NUCLEOTIDE SEQUENCE [LARGE SCALE GENOMIC DNA]</scope>
    <source>
        <strain evidence="11 12">RAS26</strain>
    </source>
</reference>
<gene>
    <name evidence="11" type="ORF">FHR80_000683</name>
</gene>
<dbReference type="InterPro" id="IPR020617">
    <property type="entry name" value="Thiolase_C"/>
</dbReference>
<evidence type="ECO:0000256" key="6">
    <source>
        <dbReference type="ARBA" id="ARBA00040529"/>
    </source>
</evidence>
<evidence type="ECO:0000256" key="4">
    <source>
        <dbReference type="ARBA" id="ARBA00023315"/>
    </source>
</evidence>
<dbReference type="CDD" id="cd00751">
    <property type="entry name" value="thiolase"/>
    <property type="match status" value="1"/>
</dbReference>
<evidence type="ECO:0000259" key="10">
    <source>
        <dbReference type="Pfam" id="PF02803"/>
    </source>
</evidence>
<sequence length="394" mass="39689">MTGRDVVLVAFARTPMGRLGGGLSSLGAAELGAVAIRGALDRAGVAPGDVDQVLMGQVVQAGAGQNPARQAARGAGIPWSVPAATVNKVCLSGLSAIVDAARTIRLGEADVVVAGGQESMSQAPHLLPGSRRGWTFGDVRAVDSLAHDGLTDAFDHESMGASTERGNAALGITREEQDEVAAESHRRAALAAKDGVLAEEIVPVDVPQRRGDPVRVAADEGIRPDTTTTTLGRLAPAFAPDGTITAGNASPLTDGAAAVVVMSREAAEARGLAWLAQIGASGQVAGPDTSLHSQPSAALTAALARSGWDVGDLDLVEINEAFASVLVRSLADLGYPHERTNVHGGAIALGHPIGASGARLAGHAALELARRGSGHAGVALCGGGGQGEALLLRR</sequence>
<evidence type="ECO:0000313" key="12">
    <source>
        <dbReference type="Proteomes" id="UP000518206"/>
    </source>
</evidence>
<feature type="active site" description="Acyl-thioester intermediate" evidence="7">
    <location>
        <position position="90"/>
    </location>
</feature>
<dbReference type="PROSITE" id="PS00737">
    <property type="entry name" value="THIOLASE_2"/>
    <property type="match status" value="1"/>
</dbReference>
<feature type="domain" description="Thiolase C-terminal" evidence="10">
    <location>
        <begin position="273"/>
        <end position="393"/>
    </location>
</feature>
<reference evidence="11 12" key="2">
    <citation type="submission" date="2020-08" db="EMBL/GenBank/DDBJ databases">
        <authorList>
            <person name="Partida-Martinez L."/>
            <person name="Huntemann M."/>
            <person name="Clum A."/>
            <person name="Wang J."/>
            <person name="Palaniappan K."/>
            <person name="Ritter S."/>
            <person name="Chen I.-M."/>
            <person name="Stamatis D."/>
            <person name="Reddy T."/>
            <person name="O'Malley R."/>
            <person name="Daum C."/>
            <person name="Shapiro N."/>
            <person name="Ivanova N."/>
            <person name="Kyrpides N."/>
            <person name="Woyke T."/>
        </authorList>
    </citation>
    <scope>NUCLEOTIDE SEQUENCE [LARGE SCALE GENOMIC DNA]</scope>
    <source>
        <strain evidence="11 12">RAS26</strain>
    </source>
</reference>
<dbReference type="InterPro" id="IPR020616">
    <property type="entry name" value="Thiolase_N"/>
</dbReference>
<dbReference type="InterPro" id="IPR020615">
    <property type="entry name" value="Thiolase_acyl_enz_int_AS"/>
</dbReference>